<dbReference type="PANTHER" id="PTHR35807">
    <property type="entry name" value="TRANSCRIPTIONAL REGULATOR REDD-RELATED"/>
    <property type="match status" value="1"/>
</dbReference>
<dbReference type="Gene3D" id="1.10.10.10">
    <property type="entry name" value="Winged helix-like DNA-binding domain superfamily/Winged helix DNA-binding domain"/>
    <property type="match status" value="1"/>
</dbReference>
<evidence type="ECO:0000256" key="1">
    <source>
        <dbReference type="ARBA" id="ARBA00005820"/>
    </source>
</evidence>
<dbReference type="Pfam" id="PF00486">
    <property type="entry name" value="Trans_reg_C"/>
    <property type="match status" value="1"/>
</dbReference>
<organism evidence="7 8">
    <name type="scientific">Lentzea miocenica</name>
    <dbReference type="NCBI Taxonomy" id="3095431"/>
    <lineage>
        <taxon>Bacteria</taxon>
        <taxon>Bacillati</taxon>
        <taxon>Actinomycetota</taxon>
        <taxon>Actinomycetes</taxon>
        <taxon>Pseudonocardiales</taxon>
        <taxon>Pseudonocardiaceae</taxon>
        <taxon>Lentzea</taxon>
    </lineage>
</organism>
<evidence type="ECO:0000256" key="5">
    <source>
        <dbReference type="PROSITE-ProRule" id="PRU01091"/>
    </source>
</evidence>
<dbReference type="InterPro" id="IPR005158">
    <property type="entry name" value="BTAD"/>
</dbReference>
<comment type="caution">
    <text evidence="7">The sequence shown here is derived from an EMBL/GenBank/DDBJ whole genome shotgun (WGS) entry which is preliminary data.</text>
</comment>
<dbReference type="Gene3D" id="3.40.50.300">
    <property type="entry name" value="P-loop containing nucleotide triphosphate hydrolases"/>
    <property type="match status" value="1"/>
</dbReference>
<reference evidence="7 8" key="1">
    <citation type="submission" date="2023-11" db="EMBL/GenBank/DDBJ databases">
        <title>Lentzea sokolovensis, sp. nov., Lentzea kristufkii, sp. nov., and Lentzea miocenensis, sp. nov., rare actinobacteria from Sokolov Coal Basin, Miocene lacustrine sediment, Czech Republic.</title>
        <authorList>
            <person name="Lara A."/>
            <person name="Kotroba L."/>
            <person name="Nouioui I."/>
            <person name="Neumann-Schaal M."/>
            <person name="Mast Y."/>
            <person name="Chronakova A."/>
        </authorList>
    </citation>
    <scope>NUCLEOTIDE SEQUENCE [LARGE SCALE GENOMIC DNA]</scope>
    <source>
        <strain evidence="7 8">BCCO 10_0856</strain>
    </source>
</reference>
<evidence type="ECO:0000256" key="3">
    <source>
        <dbReference type="ARBA" id="ARBA00023125"/>
    </source>
</evidence>
<dbReference type="PROSITE" id="PS51755">
    <property type="entry name" value="OMPR_PHOB"/>
    <property type="match status" value="1"/>
</dbReference>
<keyword evidence="4" id="KW-0804">Transcription</keyword>
<dbReference type="InterPro" id="IPR027417">
    <property type="entry name" value="P-loop_NTPase"/>
</dbReference>
<feature type="domain" description="OmpR/PhoB-type" evidence="6">
    <location>
        <begin position="1"/>
        <end position="89"/>
    </location>
</feature>
<protein>
    <submittedName>
        <fullName evidence="7">Tetratricopeptide repeat protein</fullName>
    </submittedName>
</protein>
<feature type="DNA-binding region" description="OmpR/PhoB-type" evidence="5">
    <location>
        <begin position="1"/>
        <end position="89"/>
    </location>
</feature>
<dbReference type="InterPro" id="IPR019734">
    <property type="entry name" value="TPR_rpt"/>
</dbReference>
<dbReference type="Pfam" id="PF03704">
    <property type="entry name" value="BTAD"/>
    <property type="match status" value="1"/>
</dbReference>
<sequence>MEFRMLGPLESWHGNTSVALGDQQQRFVLVVLLLHANKPVSPERLTETVWPDNPDRRNLVRGYINKLRKAFEPTDVEIETTPTGYVLRVDENQIDTLRFDRLREQAAIALQDNDQRKAVELLREAVALWRGRFLDDIDIDRVGGAAVISPAESYGDALGDLAELELLIGDHRSARDRMRRALPTDPANQRYAELLMRALIAGGDGVGAIRVYKSARTALADAGYEPGSALRKLAARAEHGEPVSSLPSRPGGFTGRSAELEAIEVAAAGTGERRAVWISGAPGVGKTGLAVEAAHRLRHRFPDGQLLVRLNGFTPGVAPMSVSDALTQLLTELGVSSELIPDTVSRKATLYQTHLYGTKTVVVLDNALSPDQIRPLLPETPDCFAIVTSRKMGDPDISEHVRLAPMPPQDASNLFRALTDPFRVRGRAADVAGLVKRCGYLPVEITVAAALLRRHDRWSLDHLLGLLDEQGPLREVAAVQVSYLQLNDQLQQVFRLFGHLPGPDVDLVGAAALVGRDVADTRKLLDDLHEVCLLEEIAPDRYQMLDSVKEFAAGEPPPADALERLLDFYLVTLANAVSLAYPFDRTVQPSVDRTSPFSLRFTREDEALAWITAERDNLMAAIQHPAAGHAWQLAALIWRHFNTANRFADWVEAVASVRADDDYGQAHVLLRLSFASNRLGRHTEALDLAGQALPRWSRLGDLAGEAATLCALALAAMALGTHDEAMRHFEAALAKYELCGDLRGQAHALSMLGYLNEQHREYEVALRQQTDAVRLLREIGHLQGLAHALNNRGAIRQHLGMLDEAIPDHFEAHEIAVQLGDDCVAAYALTNIADAHRLAGRLGEALHHHELASEAAAGVADTDLRARLLRDRALTAGDGGDLATALRLYLTLLDIATGTGNRTHQAHGELGVARTMHALGRHSAAAPHWDAAEAVYAELDQPEAEEVRAERAELTCACGQRSVRSRFRSG</sequence>
<comment type="similarity">
    <text evidence="1">Belongs to the AfsR/DnrI/RedD regulatory family.</text>
</comment>
<dbReference type="InterPro" id="IPR011990">
    <property type="entry name" value="TPR-like_helical_dom_sf"/>
</dbReference>
<dbReference type="SMART" id="SM00862">
    <property type="entry name" value="Trans_reg_C"/>
    <property type="match status" value="1"/>
</dbReference>
<dbReference type="Proteomes" id="UP001285521">
    <property type="component" value="Unassembled WGS sequence"/>
</dbReference>
<dbReference type="Pfam" id="PF13424">
    <property type="entry name" value="TPR_12"/>
    <property type="match status" value="2"/>
</dbReference>
<dbReference type="InterPro" id="IPR001867">
    <property type="entry name" value="OmpR/PhoB-type_DNA-bd"/>
</dbReference>
<gene>
    <name evidence="7" type="ORF">SK803_36580</name>
</gene>
<dbReference type="SUPFAM" id="SSF52540">
    <property type="entry name" value="P-loop containing nucleoside triphosphate hydrolases"/>
    <property type="match status" value="1"/>
</dbReference>
<evidence type="ECO:0000256" key="2">
    <source>
        <dbReference type="ARBA" id="ARBA00023015"/>
    </source>
</evidence>
<keyword evidence="8" id="KW-1185">Reference proteome</keyword>
<evidence type="ECO:0000313" key="7">
    <source>
        <dbReference type="EMBL" id="MDX8035746.1"/>
    </source>
</evidence>
<dbReference type="RefSeq" id="WP_319970766.1">
    <property type="nucleotide sequence ID" value="NZ_JAXAVW010000038.1"/>
</dbReference>
<evidence type="ECO:0000256" key="4">
    <source>
        <dbReference type="ARBA" id="ARBA00023163"/>
    </source>
</evidence>
<dbReference type="InterPro" id="IPR051677">
    <property type="entry name" value="AfsR-DnrI-RedD_regulator"/>
</dbReference>
<dbReference type="InterPro" id="IPR036388">
    <property type="entry name" value="WH-like_DNA-bd_sf"/>
</dbReference>
<keyword evidence="3 5" id="KW-0238">DNA-binding</keyword>
<dbReference type="SMART" id="SM00028">
    <property type="entry name" value="TPR"/>
    <property type="match status" value="7"/>
</dbReference>
<dbReference type="PANTHER" id="PTHR35807:SF1">
    <property type="entry name" value="TRANSCRIPTIONAL REGULATOR REDD"/>
    <property type="match status" value="1"/>
</dbReference>
<evidence type="ECO:0000313" key="8">
    <source>
        <dbReference type="Proteomes" id="UP001285521"/>
    </source>
</evidence>
<accession>A0ABU4TC45</accession>
<keyword evidence="2" id="KW-0805">Transcription regulation</keyword>
<dbReference type="SMART" id="SM01043">
    <property type="entry name" value="BTAD"/>
    <property type="match status" value="1"/>
</dbReference>
<proteinExistence type="inferred from homology"/>
<name>A0ABU4TC45_9PSEU</name>
<dbReference type="EMBL" id="JAXAVW010000038">
    <property type="protein sequence ID" value="MDX8035746.1"/>
    <property type="molecule type" value="Genomic_DNA"/>
</dbReference>
<dbReference type="Gene3D" id="1.25.40.10">
    <property type="entry name" value="Tetratricopeptide repeat domain"/>
    <property type="match status" value="2"/>
</dbReference>
<evidence type="ECO:0000259" key="6">
    <source>
        <dbReference type="PROSITE" id="PS51755"/>
    </source>
</evidence>
<dbReference type="InterPro" id="IPR016032">
    <property type="entry name" value="Sig_transdc_resp-reg_C-effctor"/>
</dbReference>
<dbReference type="SUPFAM" id="SSF46894">
    <property type="entry name" value="C-terminal effector domain of the bipartite response regulators"/>
    <property type="match status" value="1"/>
</dbReference>
<dbReference type="SUPFAM" id="SSF48452">
    <property type="entry name" value="TPR-like"/>
    <property type="match status" value="3"/>
</dbReference>